<comment type="similarity">
    <text evidence="2">Belongs to the bacterial solute-binding protein 8 family.</text>
</comment>
<dbReference type="PROSITE" id="PS51257">
    <property type="entry name" value="PROKAR_LIPOPROTEIN"/>
    <property type="match status" value="1"/>
</dbReference>
<protein>
    <submittedName>
        <fullName evidence="8">Iron-siderophore ABC transporter substrate-binding protein</fullName>
    </submittedName>
</protein>
<dbReference type="PANTHER" id="PTHR30532">
    <property type="entry name" value="IRON III DICITRATE-BINDING PERIPLASMIC PROTEIN"/>
    <property type="match status" value="1"/>
</dbReference>
<evidence type="ECO:0000256" key="4">
    <source>
        <dbReference type="ARBA" id="ARBA00022729"/>
    </source>
</evidence>
<feature type="region of interest" description="Disordered" evidence="5">
    <location>
        <begin position="24"/>
        <end position="55"/>
    </location>
</feature>
<dbReference type="EMBL" id="JAVREL010000005">
    <property type="protein sequence ID" value="MDT0343258.1"/>
    <property type="molecule type" value="Genomic_DNA"/>
</dbReference>
<dbReference type="InterPro" id="IPR051313">
    <property type="entry name" value="Bact_iron-sidero_bind"/>
</dbReference>
<evidence type="ECO:0000256" key="1">
    <source>
        <dbReference type="ARBA" id="ARBA00004196"/>
    </source>
</evidence>
<proteinExistence type="inferred from homology"/>
<dbReference type="Proteomes" id="UP001183246">
    <property type="component" value="Unassembled WGS sequence"/>
</dbReference>
<dbReference type="Pfam" id="PF01497">
    <property type="entry name" value="Peripla_BP_2"/>
    <property type="match status" value="1"/>
</dbReference>
<feature type="compositionally biased region" description="Gly residues" evidence="5">
    <location>
        <begin position="30"/>
        <end position="40"/>
    </location>
</feature>
<gene>
    <name evidence="8" type="ORF">RM590_11620</name>
</gene>
<evidence type="ECO:0000256" key="6">
    <source>
        <dbReference type="SAM" id="SignalP"/>
    </source>
</evidence>
<dbReference type="PROSITE" id="PS50983">
    <property type="entry name" value="FE_B12_PBP"/>
    <property type="match status" value="1"/>
</dbReference>
<sequence length="322" mass="34026">MNRRITAAAAFALTAALTLAACGDDSDSGGDTGSGSGEGGTRTVQTAMGPVEVPENPERVVVLDTGELDTAITLGITPVGAVETDTGTMFLDYLPQDQLEGIENVGAITQPNLEAINELNPDLIIGSKIRDEQRYDELSQIAPTVFTETVGAPWQENFLLHAEALGKSEEAAAVVEEYEAHVAEVTEAIGGPEAAAGTEVSMLRFIEGGNTRLYGEENFIGTILSDVGLGRPAITQEAENGFAVEVSPEQVDQADGDIIFYTSYGSTEGSGEDEAVGGPLWDDLTAVQNERAFRVNDQLWFLGIGYTAADQILDELQQHLAG</sequence>
<dbReference type="SUPFAM" id="SSF53807">
    <property type="entry name" value="Helical backbone' metal receptor"/>
    <property type="match status" value="1"/>
</dbReference>
<keyword evidence="3" id="KW-0813">Transport</keyword>
<evidence type="ECO:0000313" key="8">
    <source>
        <dbReference type="EMBL" id="MDT0343258.1"/>
    </source>
</evidence>
<feature type="signal peptide" evidence="6">
    <location>
        <begin position="1"/>
        <end position="20"/>
    </location>
</feature>
<dbReference type="InterPro" id="IPR002491">
    <property type="entry name" value="ABC_transptr_periplasmic_BD"/>
</dbReference>
<dbReference type="RefSeq" id="WP_311704389.1">
    <property type="nucleotide sequence ID" value="NZ_JAVREL010000005.1"/>
</dbReference>
<keyword evidence="4 6" id="KW-0732">Signal</keyword>
<dbReference type="Gene3D" id="3.40.50.1980">
    <property type="entry name" value="Nitrogenase molybdenum iron protein domain"/>
    <property type="match status" value="2"/>
</dbReference>
<feature type="domain" description="Fe/B12 periplasmic-binding" evidence="7">
    <location>
        <begin position="59"/>
        <end position="322"/>
    </location>
</feature>
<organism evidence="8 9">
    <name type="scientific">Streptomyces litchfieldiae</name>
    <dbReference type="NCBI Taxonomy" id="3075543"/>
    <lineage>
        <taxon>Bacteria</taxon>
        <taxon>Bacillati</taxon>
        <taxon>Actinomycetota</taxon>
        <taxon>Actinomycetes</taxon>
        <taxon>Kitasatosporales</taxon>
        <taxon>Streptomycetaceae</taxon>
        <taxon>Streptomyces</taxon>
    </lineage>
</organism>
<evidence type="ECO:0000256" key="5">
    <source>
        <dbReference type="SAM" id="MobiDB-lite"/>
    </source>
</evidence>
<accession>A0ABU2MPH6</accession>
<feature type="chain" id="PRO_5047533439" evidence="6">
    <location>
        <begin position="21"/>
        <end position="322"/>
    </location>
</feature>
<keyword evidence="9" id="KW-1185">Reference proteome</keyword>
<name>A0ABU2MPH6_9ACTN</name>
<dbReference type="PANTHER" id="PTHR30532:SF25">
    <property type="entry name" value="IRON(III) DICITRATE-BINDING PERIPLASMIC PROTEIN"/>
    <property type="match status" value="1"/>
</dbReference>
<evidence type="ECO:0000256" key="3">
    <source>
        <dbReference type="ARBA" id="ARBA00022448"/>
    </source>
</evidence>
<comment type="subcellular location">
    <subcellularLocation>
        <location evidence="1">Cell envelope</location>
    </subcellularLocation>
</comment>
<evidence type="ECO:0000256" key="2">
    <source>
        <dbReference type="ARBA" id="ARBA00008814"/>
    </source>
</evidence>
<reference evidence="9" key="1">
    <citation type="submission" date="2023-07" db="EMBL/GenBank/DDBJ databases">
        <title>30 novel species of actinomycetes from the DSMZ collection.</title>
        <authorList>
            <person name="Nouioui I."/>
        </authorList>
    </citation>
    <scope>NUCLEOTIDE SEQUENCE [LARGE SCALE GENOMIC DNA]</scope>
    <source>
        <strain evidence="9">DSM 44938</strain>
    </source>
</reference>
<evidence type="ECO:0000313" key="9">
    <source>
        <dbReference type="Proteomes" id="UP001183246"/>
    </source>
</evidence>
<evidence type="ECO:0000259" key="7">
    <source>
        <dbReference type="PROSITE" id="PS50983"/>
    </source>
</evidence>
<comment type="caution">
    <text evidence="8">The sequence shown here is derived from an EMBL/GenBank/DDBJ whole genome shotgun (WGS) entry which is preliminary data.</text>
</comment>
<dbReference type="CDD" id="cd01146">
    <property type="entry name" value="FhuD"/>
    <property type="match status" value="1"/>
</dbReference>